<comment type="caution">
    <text evidence="1">The sequence shown here is derived from an EMBL/GenBank/DDBJ whole genome shotgun (WGS) entry which is preliminary data.</text>
</comment>
<proteinExistence type="predicted"/>
<protein>
    <submittedName>
        <fullName evidence="1">Uncharacterized protein</fullName>
    </submittedName>
</protein>
<dbReference type="Proteomes" id="UP000036947">
    <property type="component" value="Unassembled WGS sequence"/>
</dbReference>
<accession>A0A0L0N128</accession>
<sequence>MALSPPLAVDSVRSLKEHGFYVVENAAIGSIAKQVDERGESSRLESWQHFKPTLLRDERIRPIIEPFINEANPRICSTFGSDPLHIYCFWPQPQEHRLVVSIWSPGSKVVFYDHSHTGEATAVMASNGLFEMPPGPLKTNKRVPIEAPMDQGGVVIQAVRCGCRRLAGFTIAYGFENPRDNVTTA</sequence>
<evidence type="ECO:0000313" key="2">
    <source>
        <dbReference type="Proteomes" id="UP000036947"/>
    </source>
</evidence>
<dbReference type="AlphaFoldDB" id="A0A0L0N128"/>
<reference evidence="1 2" key="1">
    <citation type="journal article" date="2015" name="BMC Genomics">
        <title>The genome of the truffle-parasite Tolypocladium ophioglossoides and the evolution of antifungal peptaibiotics.</title>
        <authorList>
            <person name="Quandt C.A."/>
            <person name="Bushley K.E."/>
            <person name="Spatafora J.W."/>
        </authorList>
    </citation>
    <scope>NUCLEOTIDE SEQUENCE [LARGE SCALE GENOMIC DNA]</scope>
    <source>
        <strain evidence="1 2">CBS 100239</strain>
    </source>
</reference>
<dbReference type="EMBL" id="LFRF01000036">
    <property type="protein sequence ID" value="KND87490.1"/>
    <property type="molecule type" value="Genomic_DNA"/>
</dbReference>
<organism evidence="1 2">
    <name type="scientific">Tolypocladium ophioglossoides (strain CBS 100239)</name>
    <name type="common">Snaketongue truffleclub</name>
    <name type="synonym">Elaphocordyceps ophioglossoides</name>
    <dbReference type="NCBI Taxonomy" id="1163406"/>
    <lineage>
        <taxon>Eukaryota</taxon>
        <taxon>Fungi</taxon>
        <taxon>Dikarya</taxon>
        <taxon>Ascomycota</taxon>
        <taxon>Pezizomycotina</taxon>
        <taxon>Sordariomycetes</taxon>
        <taxon>Hypocreomycetidae</taxon>
        <taxon>Hypocreales</taxon>
        <taxon>Ophiocordycipitaceae</taxon>
        <taxon>Tolypocladium</taxon>
    </lineage>
</organism>
<gene>
    <name evidence="1" type="ORF">TOPH_07898</name>
</gene>
<dbReference type="OrthoDB" id="5068804at2759"/>
<name>A0A0L0N128_TOLOC</name>
<keyword evidence="2" id="KW-1185">Reference proteome</keyword>
<evidence type="ECO:0000313" key="1">
    <source>
        <dbReference type="EMBL" id="KND87490.1"/>
    </source>
</evidence>